<evidence type="ECO:0000313" key="2">
    <source>
        <dbReference type="Proteomes" id="UP000037043"/>
    </source>
</evidence>
<organism evidence="1 2">
    <name type="scientific">Clostridium homopropionicum DSM 5847</name>
    <dbReference type="NCBI Taxonomy" id="1121318"/>
    <lineage>
        <taxon>Bacteria</taxon>
        <taxon>Bacillati</taxon>
        <taxon>Bacillota</taxon>
        <taxon>Clostridia</taxon>
        <taxon>Eubacteriales</taxon>
        <taxon>Clostridiaceae</taxon>
        <taxon>Clostridium</taxon>
    </lineage>
</organism>
<protein>
    <recommendedName>
        <fullName evidence="3">Nucleotidyl transferase AbiEii toxin, Type IV TA system</fullName>
    </recommendedName>
</protein>
<dbReference type="STRING" id="36844.SAMN04488501_10536"/>
<dbReference type="Gene3D" id="3.10.450.620">
    <property type="entry name" value="JHP933, nucleotidyltransferase-like core domain"/>
    <property type="match status" value="1"/>
</dbReference>
<dbReference type="RefSeq" id="WP_052219785.1">
    <property type="nucleotide sequence ID" value="NZ_LHUR01000005.1"/>
</dbReference>
<keyword evidence="2" id="KW-1185">Reference proteome</keyword>
<accession>A0A0L6ZEU8</accession>
<evidence type="ECO:0008006" key="3">
    <source>
        <dbReference type="Google" id="ProtNLM"/>
    </source>
</evidence>
<name>A0A0L6ZEU8_9CLOT</name>
<comment type="caution">
    <text evidence="1">The sequence shown here is derived from an EMBL/GenBank/DDBJ whole genome shotgun (WGS) entry which is preliminary data.</text>
</comment>
<dbReference type="InterPro" id="IPR014942">
    <property type="entry name" value="AbiEii"/>
</dbReference>
<reference evidence="2" key="1">
    <citation type="submission" date="2015-08" db="EMBL/GenBank/DDBJ databases">
        <title>Genome sequence of the strict anaerobe Clostridium homopropionicum LuHBu1 (DSM 5847T).</title>
        <authorList>
            <person name="Poehlein A."/>
            <person name="Beck M."/>
            <person name="Schiel-Bengelsdorf B."/>
            <person name="Bengelsdorf F.R."/>
            <person name="Daniel R."/>
            <person name="Duerre P."/>
        </authorList>
    </citation>
    <scope>NUCLEOTIDE SEQUENCE [LARGE SCALE GENOMIC DNA]</scope>
    <source>
        <strain evidence="2">DSM 5847</strain>
    </source>
</reference>
<dbReference type="AlphaFoldDB" id="A0A0L6ZEU8"/>
<dbReference type="EMBL" id="LHUR01000005">
    <property type="protein sequence ID" value="KOA21514.1"/>
    <property type="molecule type" value="Genomic_DNA"/>
</dbReference>
<evidence type="ECO:0000313" key="1">
    <source>
        <dbReference type="EMBL" id="KOA21514.1"/>
    </source>
</evidence>
<gene>
    <name evidence="1" type="ORF">CLHOM_01850</name>
</gene>
<proteinExistence type="predicted"/>
<sequence length="353" mass="41521">MKTNNLKRMSLLKHKYSSFLEDTIASEANYYGIYNKSILERHIWIYEIHSQLQSRLKDNCILKGGACAQLYIPLEKQRCTEDLDLYTSLTPNKLRTELSSLGKEFNQSKLKTSIREYIPKGVRDVKNKMPITTFLVSLPFIFKENKKNKRALLKIDFLHVNIKKIETNKVKNAYVLGLKLNYEPNCITPHALMAGKLMVFAVNTIGIEKFKKDKLYKNIYDLFYLVNKYNSLQDMDLISKYFMNSIGLEFYLKGINPIEIEYILQDILQELKFLYTESINKEYIETNEKVQYFIENYLQYNIESKLNLKTIGSMANYLLHWTYAFEAIVLYKDFDNFSSIEATLNELKSIIDE</sequence>
<dbReference type="Pfam" id="PF08843">
    <property type="entry name" value="AbiEii"/>
    <property type="match status" value="1"/>
</dbReference>
<dbReference type="Proteomes" id="UP000037043">
    <property type="component" value="Unassembled WGS sequence"/>
</dbReference>
<dbReference type="PATRIC" id="fig|1121318.3.peg.184"/>